<evidence type="ECO:0000256" key="4">
    <source>
        <dbReference type="ARBA" id="ARBA00022804"/>
    </source>
</evidence>
<dbReference type="Pfam" id="PF13472">
    <property type="entry name" value="Lipase_GDSL_2"/>
    <property type="match status" value="1"/>
</dbReference>
<dbReference type="Pfam" id="PF03906">
    <property type="entry name" value="Phage_T7_tail"/>
    <property type="match status" value="1"/>
</dbReference>
<evidence type="ECO:0000256" key="7">
    <source>
        <dbReference type="ARBA" id="ARBA00023296"/>
    </source>
</evidence>
<evidence type="ECO:0000256" key="3">
    <source>
        <dbReference type="ARBA" id="ARBA00022732"/>
    </source>
</evidence>
<keyword evidence="2" id="KW-0945">Host-virus interaction</keyword>
<dbReference type="GO" id="GO:0098015">
    <property type="term" value="C:virus tail"/>
    <property type="evidence" value="ECO:0007669"/>
    <property type="project" value="UniProtKB-KW"/>
</dbReference>
<dbReference type="GO" id="GO:0098671">
    <property type="term" value="P:adhesion receptor-mediated virion attachment to host cell"/>
    <property type="evidence" value="ECO:0007669"/>
    <property type="project" value="UniProtKB-KW"/>
</dbReference>
<dbReference type="Gene3D" id="3.40.50.1110">
    <property type="entry name" value="SGNH hydrolase"/>
    <property type="match status" value="1"/>
</dbReference>
<evidence type="ECO:0000256" key="2">
    <source>
        <dbReference type="ARBA" id="ARBA00022581"/>
    </source>
</evidence>
<accession>A0A1P8L6A3</accession>
<evidence type="ECO:0000256" key="5">
    <source>
        <dbReference type="ARBA" id="ARBA00022844"/>
    </source>
</evidence>
<name>A0A1P8L6A3_9CAUD</name>
<reference evidence="10" key="1">
    <citation type="submission" date="2016-11" db="EMBL/GenBank/DDBJ databases">
        <authorList>
            <person name="Shneider M.M."/>
            <person name="Kabanova A.P."/>
            <person name="Vo T."/>
            <person name="Samarov N.I."/>
            <person name="Korzhenkov A.A."/>
            <person name="Toschakov S.V."/>
            <person name="Miroshnikov K.K."/>
            <person name="Ignatov A.N."/>
            <person name="Kulikov E.E."/>
            <person name="Miroshnikov K.A."/>
        </authorList>
    </citation>
    <scope>NUCLEOTIDE SEQUENCE [LARGE SCALE GENOMIC DNA]</scope>
</reference>
<sequence length="753" mass="82917">MANVIKTVVTYNLDGSRDFAVPFEYLARKFVKVTLIGQDRRELDITTDFRFSTKTTITTTRTWGAADGYSLIEIRRFTSVSDRLVDFQDGSILRANDLNLAQIQAIHIAEEARDLTADTIAVDNDGNLDARGRRLVNLVDGVDPQDAVTVKQLRETNGSAADVLNILAGTAGFNRVYGFQTIRMDTAQARITTVFKEGQRVYLTDRGLFFKFTSARYVVGSAPEALLSVEDELHIFVDSGGMLEFDDYESLSFLEAKNYNSYLADFRTNTPIIMGAYGDSITFGLQADGSQAPNNYPKTAASVISQRTRTPFTAINRGIPSDRALTTYLRYPQGIAGTRLSTIMLGVNDVQFATGNGADWNAIKSNLYSVENFHVVMRKFVAREILRGNAVVLLGMTQYVSLNLGELGGFSTPYLAQCYEAAIRSIAKEFNVMYVNTRKDIIGNYGISESCYDGLHPKDSFQKIIGVRLAAMLLHVDYKNPLEVGAGSIASANILHSPIVSNRVLVVSEKSGFSSPLGGAENNPAATGVKIPEGETGGSITVAVYIKDDSAVVFPTINGDTAYSFDMLWDEGNKQPDFDYDGDLLLKDRQFHISAKSISGNAPKHRLTENYSQIYSGCYFHVTSRGWHILTFNAGPNAGNVSYEGLVVTSWESVRSNDVYLGVNGLATKDASGITVEKNILVCHKQQDGQYNVTTTNLNPTTYMVNVETPQDDRLLLSQVLYKTQSGFQVRFYDKDNLLSEPAEFTIKIIGGR</sequence>
<feature type="domain" description="Bacteriophage T7 tail fibre protein-like N-terminal" evidence="8">
    <location>
        <begin position="1"/>
        <end position="130"/>
    </location>
</feature>
<organism evidence="10 11">
    <name type="scientific">Pectobacterium phage PP47</name>
    <dbReference type="NCBI Taxonomy" id="1932882"/>
    <lineage>
        <taxon>Viruses</taxon>
        <taxon>Duplodnaviria</taxon>
        <taxon>Heunggongvirae</taxon>
        <taxon>Uroviricota</taxon>
        <taxon>Caudoviricetes</taxon>
        <taxon>Autographivirales</taxon>
        <taxon>Autotranscriptaviridae</taxon>
        <taxon>Studiervirinae</taxon>
        <taxon>Pektosvirus</taxon>
        <taxon>Pektosvirus PP47</taxon>
    </lineage>
</organism>
<keyword evidence="7" id="KW-1160">Virus entry into host cell</keyword>
<dbReference type="GO" id="GO:0046718">
    <property type="term" value="P:symbiont entry into host cell"/>
    <property type="evidence" value="ECO:0007669"/>
    <property type="project" value="UniProtKB-KW"/>
</dbReference>
<dbReference type="Proteomes" id="UP000225816">
    <property type="component" value="Segment"/>
</dbReference>
<evidence type="ECO:0000313" key="10">
    <source>
        <dbReference type="EMBL" id="APW79784.1"/>
    </source>
</evidence>
<evidence type="ECO:0000313" key="11">
    <source>
        <dbReference type="Proteomes" id="UP000225816"/>
    </source>
</evidence>
<proteinExistence type="predicted"/>
<evidence type="ECO:0000259" key="9">
    <source>
        <dbReference type="Pfam" id="PF13472"/>
    </source>
</evidence>
<dbReference type="InterPro" id="IPR005604">
    <property type="entry name" value="Phage_T7_tail_fibre-like_N"/>
</dbReference>
<protein>
    <submittedName>
        <fullName evidence="10">Tail spike protein</fullName>
    </submittedName>
</protein>
<keyword evidence="4" id="KW-1161">Viral attachment to host cell</keyword>
<gene>
    <name evidence="10" type="ORF">PP47_gp49</name>
</gene>
<dbReference type="SUPFAM" id="SSF52266">
    <property type="entry name" value="SGNH hydrolase"/>
    <property type="match status" value="1"/>
</dbReference>
<comment type="subcellular location">
    <subcellularLocation>
        <location evidence="1">Virion</location>
    </subcellularLocation>
</comment>
<evidence type="ECO:0000256" key="1">
    <source>
        <dbReference type="ARBA" id="ARBA00004328"/>
    </source>
</evidence>
<evidence type="ECO:0000256" key="6">
    <source>
        <dbReference type="ARBA" id="ARBA00023165"/>
    </source>
</evidence>
<feature type="domain" description="SGNH hydrolase-type esterase" evidence="9">
    <location>
        <begin position="276"/>
        <end position="460"/>
    </location>
</feature>
<dbReference type="InterPro" id="IPR013830">
    <property type="entry name" value="SGNH_hydro"/>
</dbReference>
<evidence type="ECO:0000259" key="8">
    <source>
        <dbReference type="Pfam" id="PF03906"/>
    </source>
</evidence>
<keyword evidence="5" id="KW-0946">Virion</keyword>
<keyword evidence="6" id="KW-1233">Viral attachment to host adhesion receptor</keyword>
<dbReference type="CDD" id="cd00229">
    <property type="entry name" value="SGNH_hydrolase"/>
    <property type="match status" value="1"/>
</dbReference>
<keyword evidence="3" id="KW-1227">Viral tail protein</keyword>
<keyword evidence="11" id="KW-1185">Reference proteome</keyword>
<dbReference type="EMBL" id="KY250035">
    <property type="protein sequence ID" value="APW79784.1"/>
    <property type="molecule type" value="Genomic_DNA"/>
</dbReference>
<dbReference type="InterPro" id="IPR036514">
    <property type="entry name" value="SGNH_hydro_sf"/>
</dbReference>